<dbReference type="GO" id="GO:0051082">
    <property type="term" value="F:unfolded protein binding"/>
    <property type="evidence" value="ECO:0007669"/>
    <property type="project" value="TreeGrafter"/>
</dbReference>
<dbReference type="CDD" id="cd00320">
    <property type="entry name" value="cpn10"/>
    <property type="match status" value="1"/>
</dbReference>
<dbReference type="GO" id="GO:0051087">
    <property type="term" value="F:protein-folding chaperone binding"/>
    <property type="evidence" value="ECO:0007669"/>
    <property type="project" value="TreeGrafter"/>
</dbReference>
<dbReference type="InterPro" id="IPR020818">
    <property type="entry name" value="Chaperonin_GroES"/>
</dbReference>
<organism evidence="3">
    <name type="scientific">uncultured virus</name>
    <dbReference type="NCBI Taxonomy" id="340016"/>
    <lineage>
        <taxon>Viruses</taxon>
        <taxon>environmental samples</taxon>
    </lineage>
</organism>
<dbReference type="Gene3D" id="2.30.33.40">
    <property type="entry name" value="GroES chaperonin"/>
    <property type="match status" value="1"/>
</dbReference>
<evidence type="ECO:0000256" key="2">
    <source>
        <dbReference type="ARBA" id="ARBA00023186"/>
    </source>
</evidence>
<dbReference type="GO" id="GO:0046872">
    <property type="term" value="F:metal ion binding"/>
    <property type="evidence" value="ECO:0007669"/>
    <property type="project" value="TreeGrafter"/>
</dbReference>
<sequence>MRPLSNCILLRQDTEKLSSIIVMEQSKLFSGVILAAGEGKRLPNGTLEPMSVKVGDHVMFGEYAGQKVTVDGEELLMMREPEVIGILDGV</sequence>
<gene>
    <name evidence="3" type="primary">groES</name>
</gene>
<evidence type="ECO:0000256" key="1">
    <source>
        <dbReference type="ARBA" id="ARBA00006975"/>
    </source>
</evidence>
<dbReference type="PANTHER" id="PTHR10772:SF63">
    <property type="entry name" value="20 KDA CHAPERONIN, CHLOROPLASTIC"/>
    <property type="match status" value="1"/>
</dbReference>
<name>A0A221S4B1_9VIRU</name>
<dbReference type="Pfam" id="PF00166">
    <property type="entry name" value="Cpn10"/>
    <property type="match status" value="1"/>
</dbReference>
<dbReference type="EMBL" id="KU971049">
    <property type="protein sequence ID" value="ASN63643.1"/>
    <property type="molecule type" value="Genomic_DNA"/>
</dbReference>
<reference evidence="3" key="1">
    <citation type="submission" date="2016-03" db="EMBL/GenBank/DDBJ databases">
        <title>Novel chaperonins are prevalent in the virioplankton and link to viral biology and ecology.</title>
        <authorList>
            <person name="Marine R.L."/>
            <person name="Nasko D.J."/>
            <person name="Polson S.W."/>
            <person name="Wommack K.E."/>
        </authorList>
    </citation>
    <scope>NUCLEOTIDE SEQUENCE</scope>
</reference>
<dbReference type="PRINTS" id="PR00297">
    <property type="entry name" value="CHAPERONIN10"/>
</dbReference>
<evidence type="ECO:0000313" key="3">
    <source>
        <dbReference type="EMBL" id="ASN63643.1"/>
    </source>
</evidence>
<dbReference type="GO" id="GO:0044183">
    <property type="term" value="F:protein folding chaperone"/>
    <property type="evidence" value="ECO:0007669"/>
    <property type="project" value="InterPro"/>
</dbReference>
<protein>
    <submittedName>
        <fullName evidence="3">Co-chaperonin GroES</fullName>
    </submittedName>
</protein>
<dbReference type="InterPro" id="IPR037124">
    <property type="entry name" value="Chaperonin_GroES_sf"/>
</dbReference>
<dbReference type="SUPFAM" id="SSF50129">
    <property type="entry name" value="GroES-like"/>
    <property type="match status" value="1"/>
</dbReference>
<comment type="similarity">
    <text evidence="1">Belongs to the GroES chaperonin family.</text>
</comment>
<dbReference type="GO" id="GO:0005524">
    <property type="term" value="F:ATP binding"/>
    <property type="evidence" value="ECO:0007669"/>
    <property type="project" value="InterPro"/>
</dbReference>
<dbReference type="SMART" id="SM00883">
    <property type="entry name" value="Cpn10"/>
    <property type="match status" value="1"/>
</dbReference>
<proteinExistence type="inferred from homology"/>
<accession>A0A221S4B1</accession>
<dbReference type="InterPro" id="IPR011032">
    <property type="entry name" value="GroES-like_sf"/>
</dbReference>
<dbReference type="PANTHER" id="PTHR10772">
    <property type="entry name" value="10 KDA HEAT SHOCK PROTEIN"/>
    <property type="match status" value="1"/>
</dbReference>
<keyword evidence="2" id="KW-0143">Chaperone</keyword>